<keyword evidence="2" id="KW-1185">Reference proteome</keyword>
<dbReference type="AlphaFoldDB" id="A0A016S3C6"/>
<gene>
    <name evidence="1" type="primary">Acey_s0304.g1930</name>
    <name evidence="1" type="ORF">Y032_0304g1930</name>
</gene>
<protein>
    <submittedName>
        <fullName evidence="1">Uncharacterized protein</fullName>
    </submittedName>
</protein>
<sequence length="129" mass="14018">MSVSNAPKQKITALSNSSPCVTFCGNQYPLLYLNLGKSDVTSGLPRPLHVSFQCENRAATVRCSGVDPTARVAAPRKALHSDHMRVYIGRVSFVRPMPYFTATLSLLPFTTETSHATVPTPARNPTQTV</sequence>
<comment type="caution">
    <text evidence="1">The sequence shown here is derived from an EMBL/GenBank/DDBJ whole genome shotgun (WGS) entry which is preliminary data.</text>
</comment>
<evidence type="ECO:0000313" key="2">
    <source>
        <dbReference type="Proteomes" id="UP000024635"/>
    </source>
</evidence>
<proteinExistence type="predicted"/>
<name>A0A016S3C6_9BILA</name>
<dbReference type="EMBL" id="JARK01001640">
    <property type="protein sequence ID" value="EYB85128.1"/>
    <property type="molecule type" value="Genomic_DNA"/>
</dbReference>
<organism evidence="1 2">
    <name type="scientific">Ancylostoma ceylanicum</name>
    <dbReference type="NCBI Taxonomy" id="53326"/>
    <lineage>
        <taxon>Eukaryota</taxon>
        <taxon>Metazoa</taxon>
        <taxon>Ecdysozoa</taxon>
        <taxon>Nematoda</taxon>
        <taxon>Chromadorea</taxon>
        <taxon>Rhabditida</taxon>
        <taxon>Rhabditina</taxon>
        <taxon>Rhabditomorpha</taxon>
        <taxon>Strongyloidea</taxon>
        <taxon>Ancylostomatidae</taxon>
        <taxon>Ancylostomatinae</taxon>
        <taxon>Ancylostoma</taxon>
    </lineage>
</organism>
<evidence type="ECO:0000313" key="1">
    <source>
        <dbReference type="EMBL" id="EYB85128.1"/>
    </source>
</evidence>
<reference evidence="2" key="1">
    <citation type="journal article" date="2015" name="Nat. Genet.">
        <title>The genome and transcriptome of the zoonotic hookworm Ancylostoma ceylanicum identify infection-specific gene families.</title>
        <authorList>
            <person name="Schwarz E.M."/>
            <person name="Hu Y."/>
            <person name="Antoshechkin I."/>
            <person name="Miller M.M."/>
            <person name="Sternberg P.W."/>
            <person name="Aroian R.V."/>
        </authorList>
    </citation>
    <scope>NUCLEOTIDE SEQUENCE</scope>
    <source>
        <strain evidence="2">HY135</strain>
    </source>
</reference>
<dbReference type="Proteomes" id="UP000024635">
    <property type="component" value="Unassembled WGS sequence"/>
</dbReference>
<accession>A0A016S3C6</accession>